<proteinExistence type="predicted"/>
<dbReference type="KEGG" id="moz:MoryE10_29090"/>
<evidence type="ECO:0000313" key="2">
    <source>
        <dbReference type="EMBL" id="BBL72303.1"/>
    </source>
</evidence>
<keyword evidence="3" id="KW-1185">Reference proteome</keyword>
<dbReference type="Pfam" id="PF03886">
    <property type="entry name" value="ABC_trans_aux"/>
    <property type="match status" value="1"/>
</dbReference>
<reference evidence="2" key="1">
    <citation type="submission" date="2019-06" db="EMBL/GenBank/DDBJ databases">
        <title>Complete genome sequence of Methylogaea oryzae strain JCM16910.</title>
        <authorList>
            <person name="Asakawa S."/>
        </authorList>
    </citation>
    <scope>NUCLEOTIDE SEQUENCE</scope>
    <source>
        <strain evidence="2">E10</strain>
    </source>
</reference>
<feature type="domain" description="ABC-type transport auxiliary lipoprotein component" evidence="1">
    <location>
        <begin position="22"/>
        <end position="178"/>
    </location>
</feature>
<sequence length="185" mass="19626">MTLAIAAVLAGCAGRNPPTHYYLLQALAARDAVVASVPVLGVGPVTLRRYLNRDAIVTGAGGGELLLADFEHWAEPLQDNVAQVLADNLGRLAGASQVLAYPWPHTRPVDVQVEVDIGQFHAEADGTVVLQARWSLYRGDVLLRAGRSDIRLPGASGDYRVIATRQSEALAAMSREIAAALPAAR</sequence>
<dbReference type="AlphaFoldDB" id="A0A8D4VQP8"/>
<dbReference type="SUPFAM" id="SSF159594">
    <property type="entry name" value="XCC0632-like"/>
    <property type="match status" value="1"/>
</dbReference>
<evidence type="ECO:0000313" key="3">
    <source>
        <dbReference type="Proteomes" id="UP000824988"/>
    </source>
</evidence>
<dbReference type="Gene3D" id="3.40.50.10610">
    <property type="entry name" value="ABC-type transport auxiliary lipoprotein component"/>
    <property type="match status" value="1"/>
</dbReference>
<gene>
    <name evidence="2" type="ORF">MoryE10_29090</name>
</gene>
<protein>
    <recommendedName>
        <fullName evidence="1">ABC-type transport auxiliary lipoprotein component domain-containing protein</fullName>
    </recommendedName>
</protein>
<evidence type="ECO:0000259" key="1">
    <source>
        <dbReference type="Pfam" id="PF03886"/>
    </source>
</evidence>
<dbReference type="EMBL" id="AP019782">
    <property type="protein sequence ID" value="BBL72303.1"/>
    <property type="molecule type" value="Genomic_DNA"/>
</dbReference>
<dbReference type="InterPro" id="IPR005586">
    <property type="entry name" value="ABC_trans_aux"/>
</dbReference>
<name>A0A8D4VQP8_9GAMM</name>
<dbReference type="Proteomes" id="UP000824988">
    <property type="component" value="Chromosome"/>
</dbReference>
<organism evidence="2 3">
    <name type="scientific">Methylogaea oryzae</name>
    <dbReference type="NCBI Taxonomy" id="1295382"/>
    <lineage>
        <taxon>Bacteria</taxon>
        <taxon>Pseudomonadati</taxon>
        <taxon>Pseudomonadota</taxon>
        <taxon>Gammaproteobacteria</taxon>
        <taxon>Methylococcales</taxon>
        <taxon>Methylococcaceae</taxon>
        <taxon>Methylogaea</taxon>
    </lineage>
</organism>
<accession>A0A8D4VQP8</accession>